<keyword evidence="3" id="KW-1185">Reference proteome</keyword>
<keyword evidence="1" id="KW-1133">Transmembrane helix</keyword>
<keyword evidence="1" id="KW-0812">Transmembrane</keyword>
<keyword evidence="1" id="KW-0472">Membrane</keyword>
<evidence type="ECO:0000313" key="3">
    <source>
        <dbReference type="Proteomes" id="UP001205998"/>
    </source>
</evidence>
<name>A0AAD5A784_SILAS</name>
<dbReference type="PANTHER" id="PTHR33053">
    <property type="entry name" value="PROTEIN, PUTATIVE-RELATED"/>
    <property type="match status" value="1"/>
</dbReference>
<gene>
    <name evidence="2" type="ORF">C0J50_0024</name>
</gene>
<evidence type="ECO:0000313" key="2">
    <source>
        <dbReference type="EMBL" id="KAI5611118.1"/>
    </source>
</evidence>
<dbReference type="PANTHER" id="PTHR33053:SF24">
    <property type="entry name" value="TRANSPOSASE DOMAIN-CONTAINING PROTEIN"/>
    <property type="match status" value="1"/>
</dbReference>
<dbReference type="AlphaFoldDB" id="A0AAD5A784"/>
<feature type="non-terminal residue" evidence="2">
    <location>
        <position position="404"/>
    </location>
</feature>
<sequence length="404" mass="45232">DLSSSLSGWAVKFGVSLVALTALLSILRVHHPFLPKDGRSLLKTTHAYVLNTLAGGSFYYFGILNSLAKAFENLSFKVPDRHVFRLQLNIDGLPLFKSSSLQFWPVLGILQECVVKNPFVIALFCGVKKPTPLSEYLDALVKELNNLKDGFVIHGKTFSLKITSVICDAPARAFVKCIKNHTGYSGCDKCVQSGVYSNHRMTFPEINASLRTDESFRQAVDEDHHLGHSPLVESNIGMVSSFPHDYMHLVCLGVVRRLLDLWMSSIGPLQCRLSGHQVKAISERLFVLKGFLAEQVYNNFMLLSVAICILANPSFCLTMNDFANTLLVSFVKHFSKLYGSDFVVYNIHGLIHLSSDVRLHGHLDLISGFPFENYLQKLKKMLRKPHSPLTQVIRRLSEIEAVHS</sequence>
<protein>
    <recommendedName>
        <fullName evidence="4">Transposase domain-containing protein</fullName>
    </recommendedName>
</protein>
<feature type="transmembrane region" description="Helical" evidence="1">
    <location>
        <begin position="6"/>
        <end position="27"/>
    </location>
</feature>
<accession>A0AAD5A784</accession>
<dbReference type="Proteomes" id="UP001205998">
    <property type="component" value="Unassembled WGS sequence"/>
</dbReference>
<dbReference type="EMBL" id="MU568337">
    <property type="protein sequence ID" value="KAI5611118.1"/>
    <property type="molecule type" value="Genomic_DNA"/>
</dbReference>
<reference evidence="2" key="1">
    <citation type="submission" date="2018-07" db="EMBL/GenBank/DDBJ databases">
        <title>Comparative genomics of catfishes provides insights into carnivory and benthic adaptation.</title>
        <authorList>
            <person name="Zhang Y."/>
            <person name="Wang D."/>
            <person name="Peng Z."/>
            <person name="Zheng S."/>
            <person name="Shao F."/>
            <person name="Tao W."/>
        </authorList>
    </citation>
    <scope>NUCLEOTIDE SEQUENCE</scope>
    <source>
        <strain evidence="2">Chongqing</strain>
    </source>
</reference>
<evidence type="ECO:0008006" key="4">
    <source>
        <dbReference type="Google" id="ProtNLM"/>
    </source>
</evidence>
<organism evidence="2 3">
    <name type="scientific">Silurus asotus</name>
    <name type="common">Amur catfish</name>
    <name type="synonym">Parasilurus asotus</name>
    <dbReference type="NCBI Taxonomy" id="30991"/>
    <lineage>
        <taxon>Eukaryota</taxon>
        <taxon>Metazoa</taxon>
        <taxon>Chordata</taxon>
        <taxon>Craniata</taxon>
        <taxon>Vertebrata</taxon>
        <taxon>Euteleostomi</taxon>
        <taxon>Actinopterygii</taxon>
        <taxon>Neopterygii</taxon>
        <taxon>Teleostei</taxon>
        <taxon>Ostariophysi</taxon>
        <taxon>Siluriformes</taxon>
        <taxon>Siluridae</taxon>
        <taxon>Silurus</taxon>
    </lineage>
</organism>
<proteinExistence type="predicted"/>
<comment type="caution">
    <text evidence="2">The sequence shown here is derived from an EMBL/GenBank/DDBJ whole genome shotgun (WGS) entry which is preliminary data.</text>
</comment>
<evidence type="ECO:0000256" key="1">
    <source>
        <dbReference type="SAM" id="Phobius"/>
    </source>
</evidence>
<feature type="non-terminal residue" evidence="2">
    <location>
        <position position="1"/>
    </location>
</feature>
<feature type="transmembrane region" description="Helical" evidence="1">
    <location>
        <begin position="48"/>
        <end position="68"/>
    </location>
</feature>